<feature type="transmembrane region" description="Helical" evidence="1">
    <location>
        <begin position="35"/>
        <end position="55"/>
    </location>
</feature>
<keyword evidence="3" id="KW-1185">Reference proteome</keyword>
<keyword evidence="1" id="KW-0472">Membrane</keyword>
<keyword evidence="1" id="KW-0812">Transmembrane</keyword>
<dbReference type="GO" id="GO:0051301">
    <property type="term" value="P:cell division"/>
    <property type="evidence" value="ECO:0007669"/>
    <property type="project" value="UniProtKB-KW"/>
</dbReference>
<proteinExistence type="predicted"/>
<dbReference type="AlphaFoldDB" id="A0A7V8T099"/>
<dbReference type="EMBL" id="JACDQQ010002544">
    <property type="protein sequence ID" value="MBA0088532.1"/>
    <property type="molecule type" value="Genomic_DNA"/>
</dbReference>
<keyword evidence="1" id="KW-1133">Transmembrane helix</keyword>
<name>A0A7V8T099_9BACT</name>
<organism evidence="2 3">
    <name type="scientific">Candidatus Acidiferrum panamense</name>
    <dbReference type="NCBI Taxonomy" id="2741543"/>
    <lineage>
        <taxon>Bacteria</taxon>
        <taxon>Pseudomonadati</taxon>
        <taxon>Acidobacteriota</taxon>
        <taxon>Terriglobia</taxon>
        <taxon>Candidatus Acidiferrales</taxon>
        <taxon>Candidatus Acidiferrum</taxon>
    </lineage>
</organism>
<reference evidence="2" key="1">
    <citation type="submission" date="2020-06" db="EMBL/GenBank/DDBJ databases">
        <title>Legume-microbial interactions unlock mineral nutrients during tropical forest succession.</title>
        <authorList>
            <person name="Epihov D.Z."/>
        </authorList>
    </citation>
    <scope>NUCLEOTIDE SEQUENCE [LARGE SCALE GENOMIC DNA]</scope>
    <source>
        <strain evidence="2">Pan2503</strain>
    </source>
</reference>
<sequence>MARNKKARPVREFQTVKRIDNSRLVRRVEPLKLRYYYRTLALGSVVAAFFMFYIYQHFRCIDLSFQLEQVKAKQAAEATLNSSLRLEMASLRNPMRIDIIARRQLGLTEPLPTQIREYDSPPGAQVAAARFVRQNRSQ</sequence>
<evidence type="ECO:0000313" key="3">
    <source>
        <dbReference type="Proteomes" id="UP000567293"/>
    </source>
</evidence>
<accession>A0A7V8T099</accession>
<dbReference type="Proteomes" id="UP000567293">
    <property type="component" value="Unassembled WGS sequence"/>
</dbReference>
<evidence type="ECO:0000256" key="1">
    <source>
        <dbReference type="SAM" id="Phobius"/>
    </source>
</evidence>
<comment type="caution">
    <text evidence="2">The sequence shown here is derived from an EMBL/GenBank/DDBJ whole genome shotgun (WGS) entry which is preliminary data.</text>
</comment>
<keyword evidence="2" id="KW-0132">Cell division</keyword>
<protein>
    <submittedName>
        <fullName evidence="2">Cell division protein FtsL</fullName>
    </submittedName>
</protein>
<keyword evidence="2" id="KW-0131">Cell cycle</keyword>
<evidence type="ECO:0000313" key="2">
    <source>
        <dbReference type="EMBL" id="MBA0088532.1"/>
    </source>
</evidence>
<gene>
    <name evidence="2" type="ORF">HRJ53_26395</name>
</gene>